<evidence type="ECO:0000313" key="2">
    <source>
        <dbReference type="Proteomes" id="UP000516304"/>
    </source>
</evidence>
<organism evidence="1 2">
    <name type="scientific">Thermococcus camini</name>
    <dbReference type="NCBI Taxonomy" id="2016373"/>
    <lineage>
        <taxon>Archaea</taxon>
        <taxon>Methanobacteriati</taxon>
        <taxon>Methanobacteriota</taxon>
        <taxon>Thermococci</taxon>
        <taxon>Thermococcales</taxon>
        <taxon>Thermococcaceae</taxon>
        <taxon>Thermococcus</taxon>
    </lineage>
</organism>
<dbReference type="GeneID" id="58918733"/>
<protein>
    <submittedName>
        <fullName evidence="1">Uncharacterized protein</fullName>
    </submittedName>
</protein>
<dbReference type="EMBL" id="LR881183">
    <property type="protein sequence ID" value="CAD5244146.1"/>
    <property type="molecule type" value="Genomic_DNA"/>
</dbReference>
<name>A0A7G2D8E0_9EURY</name>
<dbReference type="RefSeq" id="WP_188201977.1">
    <property type="nucleotide sequence ID" value="NZ_LR881183.1"/>
</dbReference>
<accession>A0A7G2D8E0</accession>
<dbReference type="AlphaFoldDB" id="A0A7G2D8E0"/>
<sequence>MEVNWKFGTDREALLYNLKELMESGDMEYYRSSILQDKDYLVISREVPIFSADCSILSAIEELAAFNFSLLGISGPVEPIELRTGRVDDSPYLGALTGGNLEPFFDEHPLLGLGSYDPFIDLHLASDGERIHVLSLEWYGPHQWVYDEVPVDEWFDGTVRFIAMAVRDMEAMRETLLRFGYSNYPRTLGRAKALLRLLLDAHPIDIDALPPAYAPWEVEEISRLTSMLLARNNVDGALAVISTLRNPNHFLTAVFEIGSDVPFNVVEEFYRHLPASYGEKALAHLVYRITWGGLYDSGLELARELGSDEAYHSAAIALVHSGLHEAALRTAERIENRWRRGEVLLKIYLERPELAGEIKEKAPEHVRVFIEEREKGEP</sequence>
<reference evidence="1 2" key="1">
    <citation type="submission" date="2020-09" db="EMBL/GenBank/DDBJ databases">
        <authorList>
            <person name="Courtine D."/>
        </authorList>
    </citation>
    <scope>NUCLEOTIDE SEQUENCE [LARGE SCALE GENOMIC DNA]</scope>
    <source>
        <strain evidence="1 2">IRI35c</strain>
    </source>
</reference>
<dbReference type="KEGG" id="tcq:TIRI35C_0992"/>
<gene>
    <name evidence="1" type="ORF">TIRI35C_0992</name>
</gene>
<keyword evidence="2" id="KW-1185">Reference proteome</keyword>
<dbReference type="Proteomes" id="UP000516304">
    <property type="component" value="Chromosome TIRI35C"/>
</dbReference>
<evidence type="ECO:0000313" key="1">
    <source>
        <dbReference type="EMBL" id="CAD5244146.1"/>
    </source>
</evidence>
<proteinExistence type="predicted"/>